<comment type="caution">
    <text evidence="1">The sequence shown here is derived from an EMBL/GenBank/DDBJ whole genome shotgun (WGS) entry which is preliminary data.</text>
</comment>
<protein>
    <submittedName>
        <fullName evidence="1">Uncharacterized protein</fullName>
    </submittedName>
</protein>
<organism evidence="1 2">
    <name type="scientific">Clostridium weizhouense</name>
    <dbReference type="NCBI Taxonomy" id="2859781"/>
    <lineage>
        <taxon>Bacteria</taxon>
        <taxon>Bacillati</taxon>
        <taxon>Bacillota</taxon>
        <taxon>Clostridia</taxon>
        <taxon>Eubacteriales</taxon>
        <taxon>Clostridiaceae</taxon>
        <taxon>Clostridium</taxon>
    </lineage>
</organism>
<keyword evidence="2" id="KW-1185">Reference proteome</keyword>
<sequence length="145" mass="17739">MWNILNKNRCETMADIFKDSIKFEKEWLDAIIKILSSDYKDSLEAGDLLCLSRGSLYYISWIEEKNKIETRRYNEKEKKYYMEAMEWIGYLFQSWYEDFGITGKDLVNELSEKDYYWLIDNWIVLHTQDTKYVLEEMKKTRNLEF</sequence>
<evidence type="ECO:0000313" key="2">
    <source>
        <dbReference type="Proteomes" id="UP001519921"/>
    </source>
</evidence>
<dbReference type="RefSeq" id="WP_219778422.1">
    <property type="nucleotide sequence ID" value="NZ_JAHXPT010000003.1"/>
</dbReference>
<accession>A0ABS7AL18</accession>
<dbReference type="EMBL" id="JAHXPT010000003">
    <property type="protein sequence ID" value="MBW6409359.1"/>
    <property type="molecule type" value="Genomic_DNA"/>
</dbReference>
<name>A0ABS7AL18_9CLOT</name>
<reference evidence="1 2" key="1">
    <citation type="submission" date="2021-07" db="EMBL/GenBank/DDBJ databases">
        <title>Clostridium weizhouense sp. nov., an anaerobic bacterium isolated from activated sludge of Petroleum wastewater.</title>
        <authorList>
            <person name="Li Q."/>
        </authorList>
    </citation>
    <scope>NUCLEOTIDE SEQUENCE [LARGE SCALE GENOMIC DNA]</scope>
    <source>
        <strain evidence="1 2">YB-6</strain>
    </source>
</reference>
<dbReference type="Proteomes" id="UP001519921">
    <property type="component" value="Unassembled WGS sequence"/>
</dbReference>
<proteinExistence type="predicted"/>
<evidence type="ECO:0000313" key="1">
    <source>
        <dbReference type="EMBL" id="MBW6409359.1"/>
    </source>
</evidence>
<gene>
    <name evidence="1" type="ORF">KYD98_04580</name>
</gene>